<protein>
    <submittedName>
        <fullName evidence="1">Uncharacterized protein</fullName>
    </submittedName>
</protein>
<dbReference type="Proteomes" id="UP000663880">
    <property type="component" value="Unassembled WGS sequence"/>
</dbReference>
<organism evidence="1 2">
    <name type="scientific">Pieris macdunnoughi</name>
    <dbReference type="NCBI Taxonomy" id="345717"/>
    <lineage>
        <taxon>Eukaryota</taxon>
        <taxon>Metazoa</taxon>
        <taxon>Ecdysozoa</taxon>
        <taxon>Arthropoda</taxon>
        <taxon>Hexapoda</taxon>
        <taxon>Insecta</taxon>
        <taxon>Pterygota</taxon>
        <taxon>Neoptera</taxon>
        <taxon>Endopterygota</taxon>
        <taxon>Lepidoptera</taxon>
        <taxon>Glossata</taxon>
        <taxon>Ditrysia</taxon>
        <taxon>Papilionoidea</taxon>
        <taxon>Pieridae</taxon>
        <taxon>Pierinae</taxon>
        <taxon>Pieris</taxon>
    </lineage>
</organism>
<dbReference type="AlphaFoldDB" id="A0A821T9D3"/>
<proteinExistence type="predicted"/>
<dbReference type="EMBL" id="CAJOBZ010000022">
    <property type="protein sequence ID" value="CAF4867822.1"/>
    <property type="molecule type" value="Genomic_DNA"/>
</dbReference>
<evidence type="ECO:0000313" key="2">
    <source>
        <dbReference type="Proteomes" id="UP000663880"/>
    </source>
</evidence>
<comment type="caution">
    <text evidence="1">The sequence shown here is derived from an EMBL/GenBank/DDBJ whole genome shotgun (WGS) entry which is preliminary data.</text>
</comment>
<name>A0A821T9D3_9NEOP</name>
<gene>
    <name evidence="1" type="ORF">PMACD_LOCUS8485</name>
</gene>
<accession>A0A821T9D3</accession>
<keyword evidence="2" id="KW-1185">Reference proteome</keyword>
<sequence length="149" mass="16516">MYIRCIFLCPTIHCKRKLDLYVASNKGVFLSLGAALPPRCPWRREAASVGRPRIDIARDLGLRARLAGHLPTSTPQARVYITRHPPPYTDTPPQITAYKANFIGTCMQYAQGAGQNCASDLHPDCFDTRATSYLAKAIRGYCTMNLSKA</sequence>
<reference evidence="1" key="1">
    <citation type="submission" date="2021-02" db="EMBL/GenBank/DDBJ databases">
        <authorList>
            <person name="Steward A R."/>
        </authorList>
    </citation>
    <scope>NUCLEOTIDE SEQUENCE</scope>
</reference>
<dbReference type="OrthoDB" id="7484060at2759"/>
<evidence type="ECO:0000313" key="1">
    <source>
        <dbReference type="EMBL" id="CAF4867822.1"/>
    </source>
</evidence>